<sequence length="96" mass="11115">MKSYIFVFSGGVTERDKLVEILNKTPEVHTWRYDMESCFYILSNSTAKQIADSIKRQHPSIGRHVITKLGDEYWGELTGDSWHMLEKCETPPPPNK</sequence>
<evidence type="ECO:0000313" key="1">
    <source>
        <dbReference type="EMBL" id="WRL48520.1"/>
    </source>
</evidence>
<dbReference type="RefSeq" id="WP_407280743.1">
    <property type="nucleotide sequence ID" value="NZ_CP141259.1"/>
</dbReference>
<keyword evidence="2" id="KW-1185">Reference proteome</keyword>
<dbReference type="EMBL" id="CP141259">
    <property type="protein sequence ID" value="WRL48520.1"/>
    <property type="molecule type" value="Genomic_DNA"/>
</dbReference>
<name>A0ABZ1ARN2_AROEV</name>
<gene>
    <name evidence="1" type="ORF">U5817_10845</name>
</gene>
<proteinExistence type="predicted"/>
<protein>
    <submittedName>
        <fullName evidence="1">Uncharacterized protein</fullName>
    </submittedName>
</protein>
<accession>A0ABZ1ARN2</accession>
<reference evidence="1 2" key="1">
    <citation type="submission" date="2023-12" db="EMBL/GenBank/DDBJ databases">
        <title>A. evansii MAY27, complete genome.</title>
        <authorList>
            <person name="Wang Y."/>
        </authorList>
    </citation>
    <scope>NUCLEOTIDE SEQUENCE [LARGE SCALE GENOMIC DNA]</scope>
    <source>
        <strain evidence="1 2">MAY27</strain>
    </source>
</reference>
<organism evidence="1 2">
    <name type="scientific">Aromatoleum evansii</name>
    <name type="common">Azoarcus evansii</name>
    <dbReference type="NCBI Taxonomy" id="59406"/>
    <lineage>
        <taxon>Bacteria</taxon>
        <taxon>Pseudomonadati</taxon>
        <taxon>Pseudomonadota</taxon>
        <taxon>Betaproteobacteria</taxon>
        <taxon>Rhodocyclales</taxon>
        <taxon>Rhodocyclaceae</taxon>
        <taxon>Aromatoleum</taxon>
    </lineage>
</organism>
<dbReference type="Proteomes" id="UP001626593">
    <property type="component" value="Chromosome"/>
</dbReference>
<evidence type="ECO:0000313" key="2">
    <source>
        <dbReference type="Proteomes" id="UP001626593"/>
    </source>
</evidence>